<dbReference type="Pfam" id="PF02826">
    <property type="entry name" value="2-Hacid_dh_C"/>
    <property type="match status" value="1"/>
</dbReference>
<comment type="pathway">
    <text evidence="2">Amino-acid biosynthesis; L-serine biosynthesis; L-serine from 3-phospho-D-glycerate: step 1/3.</text>
</comment>
<name>A0ABZ0HXT7_9HYPH</name>
<evidence type="ECO:0000256" key="11">
    <source>
        <dbReference type="ARBA" id="ARBA00030455"/>
    </source>
</evidence>
<dbReference type="InterPro" id="IPR029752">
    <property type="entry name" value="D-isomer_DH_CS1"/>
</dbReference>
<dbReference type="CDD" id="cd04901">
    <property type="entry name" value="ACT_3PGDH"/>
    <property type="match status" value="1"/>
</dbReference>
<feature type="domain" description="ACT" evidence="15">
    <location>
        <begin position="278"/>
        <end position="348"/>
    </location>
</feature>
<evidence type="ECO:0000256" key="4">
    <source>
        <dbReference type="ARBA" id="ARBA00013001"/>
    </source>
</evidence>
<evidence type="ECO:0000256" key="12">
    <source>
        <dbReference type="ARBA" id="ARBA00048126"/>
    </source>
</evidence>
<dbReference type="EC" id="1.1.1.399" evidence="4"/>
<dbReference type="Pfam" id="PF00389">
    <property type="entry name" value="2-Hacid_dh"/>
    <property type="match status" value="1"/>
</dbReference>
<dbReference type="InterPro" id="IPR006140">
    <property type="entry name" value="D-isomer_DH_NAD-bd"/>
</dbReference>
<keyword evidence="9" id="KW-0520">NAD</keyword>
<evidence type="ECO:0000256" key="3">
    <source>
        <dbReference type="ARBA" id="ARBA00005854"/>
    </source>
</evidence>
<accession>A0ABZ0HXT7</accession>
<evidence type="ECO:0000256" key="13">
    <source>
        <dbReference type="ARBA" id="ARBA00048731"/>
    </source>
</evidence>
<dbReference type="Gene3D" id="3.30.70.260">
    <property type="match status" value="1"/>
</dbReference>
<evidence type="ECO:0000256" key="6">
    <source>
        <dbReference type="ARBA" id="ARBA00021582"/>
    </source>
</evidence>
<dbReference type="EMBL" id="CP136862">
    <property type="protein sequence ID" value="WOJ91548.1"/>
    <property type="molecule type" value="Genomic_DNA"/>
</dbReference>
<dbReference type="PANTHER" id="PTHR42789:SF1">
    <property type="entry name" value="D-ISOMER SPECIFIC 2-HYDROXYACID DEHYDROGENASE FAMILY PROTEIN (AFU_ORTHOLOGUE AFUA_6G10090)"/>
    <property type="match status" value="1"/>
</dbReference>
<keyword evidence="7" id="KW-0028">Amino-acid biosynthesis</keyword>
<keyword evidence="10" id="KW-0718">Serine biosynthesis</keyword>
<protein>
    <recommendedName>
        <fullName evidence="6">D-3-phosphoglycerate dehydrogenase</fullName>
        <ecNumber evidence="4">1.1.1.399</ecNumber>
        <ecNumber evidence="5">1.1.1.95</ecNumber>
    </recommendedName>
    <alternativeName>
        <fullName evidence="11">2-oxoglutarate reductase</fullName>
    </alternativeName>
</protein>
<comment type="catalytic activity">
    <reaction evidence="13">
        <text>(2R)-3-phosphoglycerate + NAD(+) = 3-phosphooxypyruvate + NADH + H(+)</text>
        <dbReference type="Rhea" id="RHEA:12641"/>
        <dbReference type="ChEBI" id="CHEBI:15378"/>
        <dbReference type="ChEBI" id="CHEBI:18110"/>
        <dbReference type="ChEBI" id="CHEBI:57540"/>
        <dbReference type="ChEBI" id="CHEBI:57945"/>
        <dbReference type="ChEBI" id="CHEBI:58272"/>
        <dbReference type="EC" id="1.1.1.95"/>
    </reaction>
</comment>
<comment type="catalytic activity">
    <reaction evidence="12">
        <text>(R)-2-hydroxyglutarate + NAD(+) = 2-oxoglutarate + NADH + H(+)</text>
        <dbReference type="Rhea" id="RHEA:49612"/>
        <dbReference type="ChEBI" id="CHEBI:15378"/>
        <dbReference type="ChEBI" id="CHEBI:15801"/>
        <dbReference type="ChEBI" id="CHEBI:16810"/>
        <dbReference type="ChEBI" id="CHEBI:57540"/>
        <dbReference type="ChEBI" id="CHEBI:57945"/>
        <dbReference type="EC" id="1.1.1.399"/>
    </reaction>
</comment>
<dbReference type="PROSITE" id="PS00065">
    <property type="entry name" value="D_2_HYDROXYACID_DH_1"/>
    <property type="match status" value="1"/>
</dbReference>
<reference evidence="16 17" key="1">
    <citation type="submission" date="2023-10" db="EMBL/GenBank/DDBJ databases">
        <title>Novel methanotroph of the genus Methylocapsa from a subarctic wetland.</title>
        <authorList>
            <person name="Belova S.E."/>
            <person name="Oshkin I.Y."/>
            <person name="Miroshnikov K."/>
            <person name="Dedysh S.N."/>
        </authorList>
    </citation>
    <scope>NUCLEOTIDE SEQUENCE [LARGE SCALE GENOMIC DNA]</scope>
    <source>
        <strain evidence="16 17">RX1</strain>
    </source>
</reference>
<dbReference type="InterPro" id="IPR045865">
    <property type="entry name" value="ACT-like_dom_sf"/>
</dbReference>
<comment type="function">
    <text evidence="1">Catalyzes the reversible oxidation of 3-phospho-D-glycerate to 3-phosphonooxypyruvate, the first step of the phosphorylated L-serine biosynthesis pathway. Also catalyzes the reversible oxidation of 2-hydroxyglutarate to 2-oxoglutarate.</text>
</comment>
<comment type="similarity">
    <text evidence="3 14">Belongs to the D-isomer specific 2-hydroxyacid dehydrogenase family.</text>
</comment>
<evidence type="ECO:0000256" key="1">
    <source>
        <dbReference type="ARBA" id="ARBA00003800"/>
    </source>
</evidence>
<evidence type="ECO:0000256" key="7">
    <source>
        <dbReference type="ARBA" id="ARBA00022605"/>
    </source>
</evidence>
<dbReference type="InterPro" id="IPR036291">
    <property type="entry name" value="NAD(P)-bd_dom_sf"/>
</dbReference>
<evidence type="ECO:0000256" key="9">
    <source>
        <dbReference type="ARBA" id="ARBA00023027"/>
    </source>
</evidence>
<evidence type="ECO:0000256" key="5">
    <source>
        <dbReference type="ARBA" id="ARBA00013143"/>
    </source>
</evidence>
<dbReference type="SUPFAM" id="SSF51735">
    <property type="entry name" value="NAD(P)-binding Rossmann-fold domains"/>
    <property type="match status" value="1"/>
</dbReference>
<keyword evidence="8 14" id="KW-0560">Oxidoreductase</keyword>
<dbReference type="SUPFAM" id="SSF55021">
    <property type="entry name" value="ACT-like"/>
    <property type="match status" value="1"/>
</dbReference>
<keyword evidence="17" id="KW-1185">Reference proteome</keyword>
<dbReference type="PROSITE" id="PS51671">
    <property type="entry name" value="ACT"/>
    <property type="match status" value="1"/>
</dbReference>
<dbReference type="EC" id="1.1.1.95" evidence="5"/>
<dbReference type="Proteomes" id="UP001626536">
    <property type="component" value="Chromosome"/>
</dbReference>
<dbReference type="PANTHER" id="PTHR42789">
    <property type="entry name" value="D-ISOMER SPECIFIC 2-HYDROXYACID DEHYDROGENASE FAMILY PROTEIN (AFU_ORTHOLOGUE AFUA_6G10090)"/>
    <property type="match status" value="1"/>
</dbReference>
<organism evidence="16 17">
    <name type="scientific">Methylocapsa polymorpha</name>
    <dbReference type="NCBI Taxonomy" id="3080828"/>
    <lineage>
        <taxon>Bacteria</taxon>
        <taxon>Pseudomonadati</taxon>
        <taxon>Pseudomonadota</taxon>
        <taxon>Alphaproteobacteria</taxon>
        <taxon>Hyphomicrobiales</taxon>
        <taxon>Beijerinckiaceae</taxon>
        <taxon>Methylocapsa</taxon>
    </lineage>
</organism>
<evidence type="ECO:0000256" key="2">
    <source>
        <dbReference type="ARBA" id="ARBA00005216"/>
    </source>
</evidence>
<gene>
    <name evidence="16" type="ORF">RZS28_14215</name>
</gene>
<evidence type="ECO:0000256" key="14">
    <source>
        <dbReference type="RuleBase" id="RU003719"/>
    </source>
</evidence>
<dbReference type="InterPro" id="IPR002912">
    <property type="entry name" value="ACT_dom"/>
</dbReference>
<dbReference type="InterPro" id="IPR006139">
    <property type="entry name" value="D-isomer_2_OHA_DH_cat_dom"/>
</dbReference>
<dbReference type="CDD" id="cd12174">
    <property type="entry name" value="PGDH_like_3"/>
    <property type="match status" value="1"/>
</dbReference>
<sequence length="354" mass="37385">MHSAPIPESVLAVARSGSGVNNIPVEACSKRGIPVFNAPGANANAVKELTLAGMLLAARHIAAAWDFARNLKGDDTGIQRQVEKEKKRFDGFELAGKTLGVLGLGAIGVQVANSAIGLGMRVYGFDPSLTVNRAWQLSSSVIGAGSIDDLLARADLISLHIPLNDQTNHVIDKQHLALMKQGAILINFSRAGVVDEAALVAVLGEGKLRAYVTDFATRAVLDQPHAIVLPHLGASTAEAEVNCATLAAESLVDFLEQGEIRNSVNFPKVVMPRGGRARLAIANENVPGMVSQISAVLAAANLNIDNLLNKSRDKYAYTLIDLNSEAPPETLQLIRSIKGVLSARIVPKSAGSFE</sequence>
<evidence type="ECO:0000313" key="16">
    <source>
        <dbReference type="EMBL" id="WOJ91548.1"/>
    </source>
</evidence>
<proteinExistence type="inferred from homology"/>
<dbReference type="Gene3D" id="3.40.50.720">
    <property type="entry name" value="NAD(P)-binding Rossmann-like Domain"/>
    <property type="match status" value="2"/>
</dbReference>
<evidence type="ECO:0000313" key="17">
    <source>
        <dbReference type="Proteomes" id="UP001626536"/>
    </source>
</evidence>
<evidence type="ECO:0000259" key="15">
    <source>
        <dbReference type="PROSITE" id="PS51671"/>
    </source>
</evidence>
<dbReference type="InterPro" id="IPR050857">
    <property type="entry name" value="D-2-hydroxyacid_DH"/>
</dbReference>
<evidence type="ECO:0000256" key="8">
    <source>
        <dbReference type="ARBA" id="ARBA00023002"/>
    </source>
</evidence>
<dbReference type="RefSeq" id="WP_407341135.1">
    <property type="nucleotide sequence ID" value="NZ_CP136862.1"/>
</dbReference>
<evidence type="ECO:0000256" key="10">
    <source>
        <dbReference type="ARBA" id="ARBA00023299"/>
    </source>
</evidence>